<geneLocation type="plasmid" evidence="1 2">
    <name>unnamed1</name>
</geneLocation>
<dbReference type="RefSeq" id="WP_274338656.1">
    <property type="nucleotide sequence ID" value="NZ_CP118109.1"/>
</dbReference>
<reference evidence="1 2" key="1">
    <citation type="submission" date="2023-02" db="EMBL/GenBank/DDBJ databases">
        <title>Pathogen: clinical or host-associated sample.</title>
        <authorList>
            <person name="Hergert J."/>
            <person name="Casey R."/>
            <person name="Wagner J."/>
            <person name="Young E.L."/>
            <person name="Oakeson K.F."/>
        </authorList>
    </citation>
    <scope>NUCLEOTIDE SEQUENCE [LARGE SCALE GENOMIC DNA]</scope>
    <source>
        <strain evidence="1 2">2022CK-00829</strain>
        <plasmid evidence="1 2">unnamed1</plasmid>
    </source>
</reference>
<evidence type="ECO:0000313" key="1">
    <source>
        <dbReference type="EMBL" id="WDI05034.1"/>
    </source>
</evidence>
<gene>
    <name evidence="1" type="ORF">PUW25_26050</name>
</gene>
<evidence type="ECO:0000313" key="2">
    <source>
        <dbReference type="Proteomes" id="UP001221519"/>
    </source>
</evidence>
<name>A0ABY7XH40_9BACL</name>
<proteinExistence type="predicted"/>
<keyword evidence="2" id="KW-1185">Reference proteome</keyword>
<sequence length="78" mass="9514">MKQIEECFDRYFDNMSPLKKKWQIVDAPGNSLWLFHYHHLILVFNKTTREIIHEWAETSADKRGLRAAKEYLTRRYDL</sequence>
<protein>
    <submittedName>
        <fullName evidence="1">Uncharacterized protein</fullName>
    </submittedName>
</protein>
<organism evidence="1 2">
    <name type="scientific">Paenibacillus urinalis</name>
    <dbReference type="NCBI Taxonomy" id="521520"/>
    <lineage>
        <taxon>Bacteria</taxon>
        <taxon>Bacillati</taxon>
        <taxon>Bacillota</taxon>
        <taxon>Bacilli</taxon>
        <taxon>Bacillales</taxon>
        <taxon>Paenibacillaceae</taxon>
        <taxon>Paenibacillus</taxon>
    </lineage>
</organism>
<accession>A0ABY7XH40</accession>
<keyword evidence="1" id="KW-0614">Plasmid</keyword>
<dbReference type="Proteomes" id="UP001221519">
    <property type="component" value="Plasmid unnamed1"/>
</dbReference>
<dbReference type="EMBL" id="CP118109">
    <property type="protein sequence ID" value="WDI05034.1"/>
    <property type="molecule type" value="Genomic_DNA"/>
</dbReference>